<name>A0ACC0ZAV6_9ROSI</name>
<proteinExistence type="predicted"/>
<keyword evidence="2" id="KW-1185">Reference proteome</keyword>
<comment type="caution">
    <text evidence="1">The sequence shown here is derived from an EMBL/GenBank/DDBJ whole genome shotgun (WGS) entry which is preliminary data.</text>
</comment>
<evidence type="ECO:0000313" key="2">
    <source>
        <dbReference type="Proteomes" id="UP001163603"/>
    </source>
</evidence>
<evidence type="ECO:0000313" key="1">
    <source>
        <dbReference type="EMBL" id="KAJ0048590.1"/>
    </source>
</evidence>
<organism evidence="1 2">
    <name type="scientific">Pistacia integerrima</name>
    <dbReference type="NCBI Taxonomy" id="434235"/>
    <lineage>
        <taxon>Eukaryota</taxon>
        <taxon>Viridiplantae</taxon>
        <taxon>Streptophyta</taxon>
        <taxon>Embryophyta</taxon>
        <taxon>Tracheophyta</taxon>
        <taxon>Spermatophyta</taxon>
        <taxon>Magnoliopsida</taxon>
        <taxon>eudicotyledons</taxon>
        <taxon>Gunneridae</taxon>
        <taxon>Pentapetalae</taxon>
        <taxon>rosids</taxon>
        <taxon>malvids</taxon>
        <taxon>Sapindales</taxon>
        <taxon>Anacardiaceae</taxon>
        <taxon>Pistacia</taxon>
    </lineage>
</organism>
<reference evidence="2" key="1">
    <citation type="journal article" date="2023" name="G3 (Bethesda)">
        <title>Genome assembly and association tests identify interacting loci associated with vigor, precocity, and sex in interspecific pistachio rootstocks.</title>
        <authorList>
            <person name="Palmer W."/>
            <person name="Jacygrad E."/>
            <person name="Sagayaradj S."/>
            <person name="Cavanaugh K."/>
            <person name="Han R."/>
            <person name="Bertier L."/>
            <person name="Beede B."/>
            <person name="Kafkas S."/>
            <person name="Golino D."/>
            <person name="Preece J."/>
            <person name="Michelmore R."/>
        </authorList>
    </citation>
    <scope>NUCLEOTIDE SEQUENCE [LARGE SCALE GENOMIC DNA]</scope>
</reference>
<sequence>MDRFSCKSVQSRNWKNGLAVALLMIAIVSLAVYISSFWTGATFELSAIISQHPPQEIIIPLNCSGKDQTQTCPSNYPKNFQTKNRGIPSSQSTCPEYFRWIHEDLRPWKSTGISREMMERAHPTAHFRLIIVDGKAYIQQFRKSYQTRDVYTIWGIVQLLRRYPGKLPDLELMFDCDDSPVIRSSDHRGPKSRTPPPLFAYCGSESTVDIAFPDWSFWGWEEINIKPWDSLLREIKAGNNQTKWIDRVPYAYWKGNAFSGSKSRIDLLTCNVSGQMDWNARIYNLDWSHESSQGFKHSDLASQCTHRYKIYIEGNAWSVSEKYILACDSMTLFVNSKYHDFFTRYLQPMKHYWPIREDNKCKSIKFAVDWGNFNRQKAQEIGKAASKFIQEELKMDYIYDYMFHLLNEYAKLLKFKPKVPDGAVEVCSETMACRANGLQEKFMMETVVKGPSITNPCTMPPYDTKVLASFDRGKFDGMKQVHNLEDKYWESLNILRHN</sequence>
<dbReference type="Proteomes" id="UP001163603">
    <property type="component" value="Chromosome 2"/>
</dbReference>
<protein>
    <submittedName>
        <fullName evidence="1">Uncharacterized protein</fullName>
    </submittedName>
</protein>
<accession>A0ACC0ZAV6</accession>
<gene>
    <name evidence="1" type="ORF">Pint_15177</name>
</gene>
<dbReference type="EMBL" id="CM047737">
    <property type="protein sequence ID" value="KAJ0048590.1"/>
    <property type="molecule type" value="Genomic_DNA"/>
</dbReference>